<feature type="non-terminal residue" evidence="1">
    <location>
        <position position="252"/>
    </location>
</feature>
<name>A0A3M6TSW1_POCDA</name>
<dbReference type="Proteomes" id="UP000275408">
    <property type="component" value="Unassembled WGS sequence"/>
</dbReference>
<comment type="caution">
    <text evidence="1">The sequence shown here is derived from an EMBL/GenBank/DDBJ whole genome shotgun (WGS) entry which is preliminary data.</text>
</comment>
<evidence type="ECO:0000313" key="1">
    <source>
        <dbReference type="EMBL" id="RMX44480.1"/>
    </source>
</evidence>
<dbReference type="AlphaFoldDB" id="A0A3M6TSW1"/>
<reference evidence="1 2" key="1">
    <citation type="journal article" date="2018" name="Sci. Rep.">
        <title>Comparative analysis of the Pocillopora damicornis genome highlights role of immune system in coral evolution.</title>
        <authorList>
            <person name="Cunning R."/>
            <person name="Bay R.A."/>
            <person name="Gillette P."/>
            <person name="Baker A.C."/>
            <person name="Traylor-Knowles N."/>
        </authorList>
    </citation>
    <scope>NUCLEOTIDE SEQUENCE [LARGE SCALE GENOMIC DNA]</scope>
    <source>
        <strain evidence="1">RSMAS</strain>
        <tissue evidence="1">Whole animal</tissue>
    </source>
</reference>
<gene>
    <name evidence="1" type="ORF">pdam_00006005</name>
</gene>
<dbReference type="OrthoDB" id="5952678at2759"/>
<protein>
    <submittedName>
        <fullName evidence="1">Uncharacterized protein</fullName>
    </submittedName>
</protein>
<proteinExistence type="predicted"/>
<keyword evidence="2" id="KW-1185">Reference proteome</keyword>
<sequence length="252" mass="29086">MKYVNSIDVGEVQNLHELSRDFSVQQPFLLRLADLYITVNDENPCLTWFNGQKNVIHVSIGADGAPFGKDDNATGSYTCRLQRKNLDNSIFAYAVQELLNVESLSRTIKVKLHALAYVAIELRDATSIYKRVEVNRDLLEKLFLSCKNYFNAYSLFLGPRISPPVWTVGYAIPYHNLQLSEQFKYGLLLNSMQGREAKHIKLARYVENTCNVGKSDRWWVVFRHEYIFMIWLRELDPLSITVSDTQGIFSDF</sequence>
<organism evidence="1 2">
    <name type="scientific">Pocillopora damicornis</name>
    <name type="common">Cauliflower coral</name>
    <name type="synonym">Millepora damicornis</name>
    <dbReference type="NCBI Taxonomy" id="46731"/>
    <lineage>
        <taxon>Eukaryota</taxon>
        <taxon>Metazoa</taxon>
        <taxon>Cnidaria</taxon>
        <taxon>Anthozoa</taxon>
        <taxon>Hexacorallia</taxon>
        <taxon>Scleractinia</taxon>
        <taxon>Astrocoeniina</taxon>
        <taxon>Pocilloporidae</taxon>
        <taxon>Pocillopora</taxon>
    </lineage>
</organism>
<accession>A0A3M6TSW1</accession>
<dbReference type="EMBL" id="RCHS01002978">
    <property type="protein sequence ID" value="RMX44480.1"/>
    <property type="molecule type" value="Genomic_DNA"/>
</dbReference>
<evidence type="ECO:0000313" key="2">
    <source>
        <dbReference type="Proteomes" id="UP000275408"/>
    </source>
</evidence>